<protein>
    <submittedName>
        <fullName evidence="4">BioY family transporter</fullName>
    </submittedName>
</protein>
<dbReference type="Gene3D" id="1.10.1760.20">
    <property type="match status" value="1"/>
</dbReference>
<organism evidence="4 5">
    <name type="scientific">Clostridium estertheticum subsp. estertheticum</name>
    <dbReference type="NCBI Taxonomy" id="1552"/>
    <lineage>
        <taxon>Bacteria</taxon>
        <taxon>Bacillati</taxon>
        <taxon>Bacillota</taxon>
        <taxon>Clostridia</taxon>
        <taxon>Eubacteriales</taxon>
        <taxon>Clostridiaceae</taxon>
        <taxon>Clostridium</taxon>
    </lineage>
</organism>
<dbReference type="OrthoDB" id="411368at2"/>
<dbReference type="PANTHER" id="PTHR37815:SF3">
    <property type="entry name" value="UPF0397 PROTEIN SPR0429"/>
    <property type="match status" value="1"/>
</dbReference>
<dbReference type="GO" id="GO:0016020">
    <property type="term" value="C:membrane"/>
    <property type="evidence" value="ECO:0007669"/>
    <property type="project" value="InterPro"/>
</dbReference>
<evidence type="ECO:0000313" key="5">
    <source>
        <dbReference type="Proteomes" id="UP000182569"/>
    </source>
</evidence>
<dbReference type="RefSeq" id="WP_071614412.1">
    <property type="nucleotide sequence ID" value="NZ_CP015756.1"/>
</dbReference>
<sequence>MESSNTSIKTIDIVQISLMAAIIYIATYLIKVPVGNKAVFHIGDSMVYLSALLLGKKKGVIAAALGMTLFDLSTPWFYWAPFTLIIKGGMAYITAMIAYRKGYKADNLWNNLFAFIVAGVWMVFGYFLSGLVVYKLTTNNVLLAFVDIPPNIGQVIVGIALALPLSLTLVKYNKNHGFIN</sequence>
<dbReference type="AlphaFoldDB" id="A0A1J0GLD7"/>
<reference evidence="5" key="1">
    <citation type="journal article" date="2016" name="Front. Microbiol.">
        <title>Complete Genome Sequence of Clostridium estertheticum DSM 8809, a Microbe Identified in Spoiled Vacuum Packed Beef.</title>
        <authorList>
            <person name="Yu Z."/>
            <person name="Gunn L."/>
            <person name="Brennan E."/>
            <person name="Reid R."/>
            <person name="Wall P.G."/>
            <person name="Gaora O.P."/>
            <person name="Hurley D."/>
            <person name="Bolton D."/>
            <person name="Fanning S."/>
        </authorList>
    </citation>
    <scope>NUCLEOTIDE SEQUENCE [LARGE SCALE GENOMIC DNA]</scope>
    <source>
        <strain evidence="5">DSM 8809</strain>
    </source>
</reference>
<accession>A0A1J0GLD7</accession>
<evidence type="ECO:0000256" key="2">
    <source>
        <dbReference type="ARBA" id="ARBA00022989"/>
    </source>
</evidence>
<dbReference type="KEGG" id="ceu:A7L45_19700"/>
<feature type="transmembrane region" description="Helical" evidence="3">
    <location>
        <begin position="13"/>
        <end position="34"/>
    </location>
</feature>
<keyword evidence="3" id="KW-0472">Membrane</keyword>
<evidence type="ECO:0000256" key="3">
    <source>
        <dbReference type="SAM" id="Phobius"/>
    </source>
</evidence>
<dbReference type="Pfam" id="PF07155">
    <property type="entry name" value="ECF-ribofla_trS"/>
    <property type="match status" value="1"/>
</dbReference>
<dbReference type="EMBL" id="CP015756">
    <property type="protein sequence ID" value="APC42121.1"/>
    <property type="molecule type" value="Genomic_DNA"/>
</dbReference>
<keyword evidence="1 3" id="KW-0812">Transmembrane</keyword>
<evidence type="ECO:0000256" key="1">
    <source>
        <dbReference type="ARBA" id="ARBA00022692"/>
    </source>
</evidence>
<dbReference type="PANTHER" id="PTHR37815">
    <property type="entry name" value="UPF0397 PROTEIN BC_2624-RELATED"/>
    <property type="match status" value="1"/>
</dbReference>
<dbReference type="InterPro" id="IPR009825">
    <property type="entry name" value="ECF_substrate-spec-like"/>
</dbReference>
<feature type="transmembrane region" description="Helical" evidence="3">
    <location>
        <begin position="111"/>
        <end position="132"/>
    </location>
</feature>
<dbReference type="STRING" id="1552.A7L45_19700"/>
<dbReference type="Proteomes" id="UP000182569">
    <property type="component" value="Chromosome"/>
</dbReference>
<feature type="transmembrane region" description="Helical" evidence="3">
    <location>
        <begin position="76"/>
        <end position="99"/>
    </location>
</feature>
<feature type="transmembrane region" description="Helical" evidence="3">
    <location>
        <begin position="152"/>
        <end position="170"/>
    </location>
</feature>
<keyword evidence="5" id="KW-1185">Reference proteome</keyword>
<proteinExistence type="predicted"/>
<evidence type="ECO:0000313" key="4">
    <source>
        <dbReference type="EMBL" id="APC42121.1"/>
    </source>
</evidence>
<keyword evidence="2 3" id="KW-1133">Transmembrane helix</keyword>
<name>A0A1J0GLD7_9CLOT</name>
<gene>
    <name evidence="4" type="ORF">A7L45_19700</name>
</gene>